<protein>
    <submittedName>
        <fullName evidence="3">Coiled-coil domain-containing protein 175 isoform X1</fullName>
    </submittedName>
</protein>
<feature type="coiled-coil region" evidence="1">
    <location>
        <begin position="209"/>
        <end position="254"/>
    </location>
</feature>
<feature type="coiled-coil region" evidence="1">
    <location>
        <begin position="132"/>
        <end position="176"/>
    </location>
</feature>
<reference evidence="3" key="1">
    <citation type="submission" date="2025-08" db="UniProtKB">
        <authorList>
            <consortium name="RefSeq"/>
        </authorList>
    </citation>
    <scope>IDENTIFICATION</scope>
</reference>
<organism evidence="2 3">
    <name type="scientific">Erinaceus europaeus</name>
    <name type="common">Western European hedgehog</name>
    <dbReference type="NCBI Taxonomy" id="9365"/>
    <lineage>
        <taxon>Eukaryota</taxon>
        <taxon>Metazoa</taxon>
        <taxon>Chordata</taxon>
        <taxon>Craniata</taxon>
        <taxon>Vertebrata</taxon>
        <taxon>Euteleostomi</taxon>
        <taxon>Mammalia</taxon>
        <taxon>Eutheria</taxon>
        <taxon>Laurasiatheria</taxon>
        <taxon>Eulipotyphla</taxon>
        <taxon>Erinaceidae</taxon>
        <taxon>Erinaceinae</taxon>
        <taxon>Erinaceus</taxon>
    </lineage>
</organism>
<gene>
    <name evidence="3" type="primary">CCDC175</name>
</gene>
<proteinExistence type="predicted"/>
<keyword evidence="1" id="KW-0175">Coiled coil</keyword>
<dbReference type="PANTHER" id="PTHR35347">
    <property type="entry name" value="COILED-COIL DOMAIN-CONTAINING PROTEIN 175"/>
    <property type="match status" value="1"/>
</dbReference>
<dbReference type="InterPro" id="IPR038834">
    <property type="entry name" value="CCDC175"/>
</dbReference>
<evidence type="ECO:0000313" key="3">
    <source>
        <dbReference type="RefSeq" id="XP_060030861.1"/>
    </source>
</evidence>
<dbReference type="Proteomes" id="UP001652624">
    <property type="component" value="Chromosome 16"/>
</dbReference>
<sequence length="800" mass="95075">MALQTWSPELRLTENIPQTVSVSTGPSLELCTFPSTLGSSVATAALEQLFAVEKSLESDYFKCNEEAKTFLKNTAIAVKKLEEMRKQAIDLLEIESMELSRLYFLLETIPYNISKELEECVRDARRVNLFEISQLHMKVTRQTNEIQMLKKKASDLSEANENLGEKQEELVRQHEKFVIAFNQIMRQKAEIIVCINETYTNINVEEAEIELQKKCISSIEEELETQKAEYYKRKKELTEQLDEYIKQHDQKRTETYKMKKKLDNLMLKMSKIKETVASRNVVLSDHNLEIARLHESLNYWKKHVENMNKFCNALEEKTNFIVTTKEEFVDSATDEKKELLNQIKQMAEKLQQSKLRNKELQKKLKHVTRQYRLVLKEEDRYYEQKQKAYEENNKNLTFISEKENFLLKRKIDIKNMEEGLVTLTDLLRATKEVFRKQVKILSDNLQRENQRCALTQWKVNYLQRKFSRWIMNENSSLNDLSEKIQTAEQRRLLLLHETSFREKEINEFLVEIEDITTQIKEEQEEFVVKEKKLIHALSRFKVRYAKETQTTKEKEEELVQCLPHLQEAEEEFTDKNQRFIELSDTISALKQERKLLSDSTTQCSRDFSRYYNNVGKLKQDLKSLREQESQKLKDHFEILKNLENEVYTNDLGTDALFLDNERLKKYIAYMKRSIEQYRKRQEDFPDISKDKSSQLINEQTQYLSLWNEYRITVNELVSSGDETLQEIKNLIEKLHIRDKKIEQIRVSLQENLDQLYFLMNQEPQKIPRRKKKKKSLKNVPFVVAQCKAVGNLTNKQHQTK</sequence>
<feature type="coiled-coil region" evidence="1">
    <location>
        <begin position="565"/>
        <end position="645"/>
    </location>
</feature>
<keyword evidence="2" id="KW-1185">Reference proteome</keyword>
<feature type="coiled-coil region" evidence="1">
    <location>
        <begin position="329"/>
        <end position="377"/>
    </location>
</feature>
<evidence type="ECO:0000256" key="1">
    <source>
        <dbReference type="SAM" id="Coils"/>
    </source>
</evidence>
<dbReference type="RefSeq" id="XP_060030861.1">
    <property type="nucleotide sequence ID" value="XM_060174878.1"/>
</dbReference>
<evidence type="ECO:0000313" key="2">
    <source>
        <dbReference type="Proteomes" id="UP001652624"/>
    </source>
</evidence>
<name>A0ABM3W2S8_ERIEU</name>
<dbReference type="PANTHER" id="PTHR35347:SF1">
    <property type="entry name" value="COILED-COIL DOMAIN-CONTAINING PROTEIN 175"/>
    <property type="match status" value="1"/>
</dbReference>
<accession>A0ABM3W2S8</accession>
<dbReference type="GeneID" id="103110119"/>
<feature type="coiled-coil region" evidence="1">
    <location>
        <begin position="431"/>
        <end position="532"/>
    </location>
</feature>